<dbReference type="Gene3D" id="1.10.287.540">
    <property type="entry name" value="Helix hairpin bin"/>
    <property type="match status" value="1"/>
</dbReference>
<sequence length="200" mass="22767">MITKEKIERINTLANKKKTMVLTEEERAEQQSLRVEYLQAVRRNFRDQLDNITIVDEPQCDKNKGGTKMEKDDNKRIYENAEDAAMKQKGEPGGEDSIYYAAEEAGEKNKTNIHEVMAGPKDETEYEESFIKEYPQKSVSPKEEHSERIYENAQDAAMKQKGEAGGEDLSYHVAEEAGEKNKTNIHEVMAGSNDETNKAD</sequence>
<comment type="similarity">
    <text evidence="2">Belongs to the UPF0291 family.</text>
</comment>
<dbReference type="SUPFAM" id="SSF158221">
    <property type="entry name" value="YnzC-like"/>
    <property type="match status" value="1"/>
</dbReference>
<feature type="compositionally biased region" description="Basic and acidic residues" evidence="3">
    <location>
        <begin position="158"/>
        <end position="185"/>
    </location>
</feature>
<protein>
    <recommendedName>
        <fullName evidence="2">UPF0291 protein GH807_00515</fullName>
    </recommendedName>
</protein>
<keyword evidence="1 2" id="KW-0963">Cytoplasm</keyword>
<dbReference type="PANTHER" id="PTHR37300">
    <property type="entry name" value="UPF0291 PROTEIN CBO2609/CLC_2481"/>
    <property type="match status" value="1"/>
</dbReference>
<name>A0ABR6WGC0_9FIRM</name>
<comment type="caution">
    <text evidence="4">The sequence shown here is derived from an EMBL/GenBank/DDBJ whole genome shotgun (WGS) entry which is preliminary data.</text>
</comment>
<organism evidence="4 5">
    <name type="scientific">Acetobacterium tundrae</name>
    <dbReference type="NCBI Taxonomy" id="132932"/>
    <lineage>
        <taxon>Bacteria</taxon>
        <taxon>Bacillati</taxon>
        <taxon>Bacillota</taxon>
        <taxon>Clostridia</taxon>
        <taxon>Eubacteriales</taxon>
        <taxon>Eubacteriaceae</taxon>
        <taxon>Acetobacterium</taxon>
    </lineage>
</organism>
<gene>
    <name evidence="4" type="ORF">GH807_00515</name>
</gene>
<dbReference type="PANTHER" id="PTHR37300:SF1">
    <property type="entry name" value="UPF0291 PROTEIN YNZC"/>
    <property type="match status" value="1"/>
</dbReference>
<dbReference type="Proteomes" id="UP000653358">
    <property type="component" value="Unassembled WGS sequence"/>
</dbReference>
<evidence type="ECO:0000313" key="5">
    <source>
        <dbReference type="Proteomes" id="UP000653358"/>
    </source>
</evidence>
<evidence type="ECO:0000256" key="2">
    <source>
        <dbReference type="HAMAP-Rule" id="MF_01103"/>
    </source>
</evidence>
<dbReference type="EMBL" id="WJBB01000001">
    <property type="protein sequence ID" value="MBC3795533.1"/>
    <property type="molecule type" value="Genomic_DNA"/>
</dbReference>
<dbReference type="RefSeq" id="WP_148602080.1">
    <property type="nucleotide sequence ID" value="NZ_RXYB01000001.1"/>
</dbReference>
<dbReference type="HAMAP" id="MF_01103">
    <property type="entry name" value="UPF0291"/>
    <property type="match status" value="1"/>
</dbReference>
<evidence type="ECO:0000313" key="4">
    <source>
        <dbReference type="EMBL" id="MBC3795533.1"/>
    </source>
</evidence>
<dbReference type="Pfam" id="PF05979">
    <property type="entry name" value="DUF896"/>
    <property type="match status" value="1"/>
</dbReference>
<proteinExistence type="inferred from homology"/>
<evidence type="ECO:0000256" key="1">
    <source>
        <dbReference type="ARBA" id="ARBA00022490"/>
    </source>
</evidence>
<reference evidence="4 5" key="1">
    <citation type="journal article" date="2020" name="mSystems">
        <title>Defining Genomic and Predicted Metabolic Features of the Acetobacterium Genus.</title>
        <authorList>
            <person name="Ross D.E."/>
            <person name="Marshall C.W."/>
            <person name="Gulliver D."/>
            <person name="May H.D."/>
            <person name="Norman R.S."/>
        </authorList>
    </citation>
    <scope>NUCLEOTIDE SEQUENCE [LARGE SCALE GENOMIC DNA]</scope>
    <source>
        <strain evidence="4 5">DSM 9173</strain>
    </source>
</reference>
<feature type="compositionally biased region" description="Basic and acidic residues" evidence="3">
    <location>
        <begin position="129"/>
        <end position="150"/>
    </location>
</feature>
<feature type="region of interest" description="Disordered" evidence="3">
    <location>
        <begin position="115"/>
        <end position="200"/>
    </location>
</feature>
<comment type="subcellular location">
    <subcellularLocation>
        <location evidence="2">Cytoplasm</location>
    </subcellularLocation>
</comment>
<keyword evidence="5" id="KW-1185">Reference proteome</keyword>
<dbReference type="InterPro" id="IPR009242">
    <property type="entry name" value="DUF896"/>
</dbReference>
<evidence type="ECO:0000256" key="3">
    <source>
        <dbReference type="SAM" id="MobiDB-lite"/>
    </source>
</evidence>
<accession>A0ABR6WGC0</accession>